<sequence length="462" mass="51614">MKLLLQDIIKAIEGECLNPHQLEKQLITGIYTDSRCHLEGGLFIPLKGEHFDGHTFIPQLKAKGVVATLTEVREVLDAELCTIYVQDTRNALLQLARYYRQQFSLPLIGITGSVGKTSTKEIIAAVLSGKWQVHKTEGNYNNEIGLPLTLFKLEPYHEVAVIEMGMNHFGEISRLSQAALPDIGVITNVGTSHIENLGSREGILKAKLEITDGLSPEGLLIVNGDNDLLGSLEKLTYPVIRYGLSKEHPYYAENIVCHAEYTTATIHTPSREYAIQIAALGEHMIYNTLAAIAVAEYYGLTEEEISRGIASYRPPKMRMHITNLQEGVTLINDAYNASPDSMEAALKVLENYPCKGRRLAVLGDMLEMGEYGPELHRRVGQFTSECQIDGVCAVGELAKYIAEGVWSKEAIMWCKHYETKEKFKEEMKKIIHSEDVVLFKASRGMKFEELIDVLGKVKDDEK</sequence>
<organism evidence="1 2">
    <name type="scientific">Sporanaerobium hydrogeniformans</name>
    <dbReference type="NCBI Taxonomy" id="3072179"/>
    <lineage>
        <taxon>Bacteria</taxon>
        <taxon>Bacillati</taxon>
        <taxon>Bacillota</taxon>
        <taxon>Clostridia</taxon>
        <taxon>Lachnospirales</taxon>
        <taxon>Lachnospiraceae</taxon>
        <taxon>Sporanaerobium</taxon>
    </lineage>
</organism>
<proteinExistence type="predicted"/>
<protein>
    <submittedName>
        <fullName evidence="1">Uncharacterized protein</fullName>
    </submittedName>
</protein>
<comment type="caution">
    <text evidence="1">The sequence shown here is derived from an EMBL/GenBank/DDBJ whole genome shotgun (WGS) entry which is preliminary data.</text>
</comment>
<gene>
    <name evidence="1" type="ORF">CS063_07090</name>
</gene>
<evidence type="ECO:0000313" key="2">
    <source>
        <dbReference type="Proteomes" id="UP000224460"/>
    </source>
</evidence>
<dbReference type="EMBL" id="PEDL01000005">
    <property type="protein sequence ID" value="PHV71089.1"/>
    <property type="molecule type" value="Genomic_DNA"/>
</dbReference>
<evidence type="ECO:0000313" key="1">
    <source>
        <dbReference type="EMBL" id="PHV71089.1"/>
    </source>
</evidence>
<keyword evidence="2" id="KW-1185">Reference proteome</keyword>
<accession>A0AC61DCN5</accession>
<dbReference type="Proteomes" id="UP000224460">
    <property type="component" value="Unassembled WGS sequence"/>
</dbReference>
<reference evidence="1" key="1">
    <citation type="submission" date="2017-10" db="EMBL/GenBank/DDBJ databases">
        <title>Genome sequence of cellulolytic Lachnospiraceae bacterium XHS1971 isolated from hotspring sediment.</title>
        <authorList>
            <person name="Vasudevan G."/>
            <person name="Joshi A.J."/>
            <person name="Hivarkar S."/>
            <person name="Lanjekar V.B."/>
            <person name="Dhakephalkar P.K."/>
            <person name="Dagar S."/>
        </authorList>
    </citation>
    <scope>NUCLEOTIDE SEQUENCE</scope>
    <source>
        <strain evidence="1">XHS1971</strain>
    </source>
</reference>
<name>A0AC61DCN5_9FIRM</name>